<dbReference type="EMBL" id="QUNO01000001">
    <property type="protein sequence ID" value="REH55920.1"/>
    <property type="molecule type" value="Genomic_DNA"/>
</dbReference>
<name>A0A3E0IB76_9PSEU</name>
<comment type="caution">
    <text evidence="2">The sequence shown here is derived from an EMBL/GenBank/DDBJ whole genome shotgun (WGS) entry which is preliminary data.</text>
</comment>
<gene>
    <name evidence="2" type="ORF">BCF44_101948</name>
</gene>
<evidence type="ECO:0000256" key="1">
    <source>
        <dbReference type="SAM" id="SignalP"/>
    </source>
</evidence>
<reference evidence="2 3" key="1">
    <citation type="submission" date="2018-08" db="EMBL/GenBank/DDBJ databases">
        <title>Genomic Encyclopedia of Archaeal and Bacterial Type Strains, Phase II (KMG-II): from individual species to whole genera.</title>
        <authorList>
            <person name="Goeker M."/>
        </authorList>
    </citation>
    <scope>NUCLEOTIDE SEQUENCE [LARGE SCALE GENOMIC DNA]</scope>
    <source>
        <strain evidence="2 3">DSM 45791</strain>
    </source>
</reference>
<evidence type="ECO:0000313" key="3">
    <source>
        <dbReference type="Proteomes" id="UP000256269"/>
    </source>
</evidence>
<feature type="signal peptide" evidence="1">
    <location>
        <begin position="1"/>
        <end position="24"/>
    </location>
</feature>
<sequence>MGRKALAAALAVAIAVIVPGIANADTGAWVIQGSDHARALDESQGLATVIRPNGSFIQYTGISTIPIADSAKGWNHVGDPGSRLGYYVEPYQSDNNGAKMFRVQAPNGAWSEYTHKLESWEALNNSFAAVSPDGQWLVSGEWGTMDRLLVYPMPGVRFTTPNQNLPYAFAIRPDHPINDIQGCDFTSSTQLLCSSDDSDGTLYGVTKPLLQLDLSGPLNGADVTAHVSALGQLPLQSSCTGTFEVEGMDYDMRDGTLRVVVMSPGFCVLTDSKTWRFKHS</sequence>
<dbReference type="Proteomes" id="UP000256269">
    <property type="component" value="Unassembled WGS sequence"/>
</dbReference>
<dbReference type="OrthoDB" id="4375332at2"/>
<keyword evidence="1" id="KW-0732">Signal</keyword>
<dbReference type="AlphaFoldDB" id="A0A3E0IB76"/>
<proteinExistence type="predicted"/>
<evidence type="ECO:0008006" key="4">
    <source>
        <dbReference type="Google" id="ProtNLM"/>
    </source>
</evidence>
<dbReference type="RefSeq" id="WP_116172742.1">
    <property type="nucleotide sequence ID" value="NZ_CP144375.1"/>
</dbReference>
<protein>
    <recommendedName>
        <fullName evidence="4">Secreted protein</fullName>
    </recommendedName>
</protein>
<organism evidence="2 3">
    <name type="scientific">Kutzneria buriramensis</name>
    <dbReference type="NCBI Taxonomy" id="1045776"/>
    <lineage>
        <taxon>Bacteria</taxon>
        <taxon>Bacillati</taxon>
        <taxon>Actinomycetota</taxon>
        <taxon>Actinomycetes</taxon>
        <taxon>Pseudonocardiales</taxon>
        <taxon>Pseudonocardiaceae</taxon>
        <taxon>Kutzneria</taxon>
    </lineage>
</organism>
<evidence type="ECO:0000313" key="2">
    <source>
        <dbReference type="EMBL" id="REH55920.1"/>
    </source>
</evidence>
<accession>A0A3E0IB76</accession>
<feature type="chain" id="PRO_5017557557" description="Secreted protein" evidence="1">
    <location>
        <begin position="25"/>
        <end position="280"/>
    </location>
</feature>
<keyword evidence="3" id="KW-1185">Reference proteome</keyword>